<dbReference type="AlphaFoldDB" id="A0A2A4FYL8"/>
<name>A0A2A4FYL8_9SPHN</name>
<gene>
    <name evidence="5" type="ORF">COO09_08900</name>
</gene>
<dbReference type="InterPro" id="IPR045851">
    <property type="entry name" value="AMP-bd_C_sf"/>
</dbReference>
<dbReference type="Gene3D" id="3.40.50.12780">
    <property type="entry name" value="N-terminal domain of ligase-like"/>
    <property type="match status" value="1"/>
</dbReference>
<dbReference type="InterPro" id="IPR042099">
    <property type="entry name" value="ANL_N_sf"/>
</dbReference>
<comment type="caution">
    <text evidence="5">The sequence shown here is derived from an EMBL/GenBank/DDBJ whole genome shotgun (WGS) entry which is preliminary data.</text>
</comment>
<protein>
    <recommendedName>
        <fullName evidence="7">AMP-dependent synthetase</fullName>
    </recommendedName>
</protein>
<dbReference type="InterPro" id="IPR020845">
    <property type="entry name" value="AMP-binding_CS"/>
</dbReference>
<dbReference type="EMBL" id="NWUF01000007">
    <property type="protein sequence ID" value="PCE42527.1"/>
    <property type="molecule type" value="Genomic_DNA"/>
</dbReference>
<organism evidence="5 6">
    <name type="scientific">Rhizorhabdus dicambivorans</name>
    <dbReference type="NCBI Taxonomy" id="1850238"/>
    <lineage>
        <taxon>Bacteria</taxon>
        <taxon>Pseudomonadati</taxon>
        <taxon>Pseudomonadota</taxon>
        <taxon>Alphaproteobacteria</taxon>
        <taxon>Sphingomonadales</taxon>
        <taxon>Sphingomonadaceae</taxon>
        <taxon>Rhizorhabdus</taxon>
    </lineage>
</organism>
<dbReference type="Pfam" id="PF00501">
    <property type="entry name" value="AMP-binding"/>
    <property type="match status" value="1"/>
</dbReference>
<dbReference type="Gene3D" id="3.30.300.30">
    <property type="match status" value="1"/>
</dbReference>
<dbReference type="PANTHER" id="PTHR43201:SF5">
    <property type="entry name" value="MEDIUM-CHAIN ACYL-COA LIGASE ACSF2, MITOCHONDRIAL"/>
    <property type="match status" value="1"/>
</dbReference>
<feature type="domain" description="AMP-binding enzyme C-terminal" evidence="4">
    <location>
        <begin position="456"/>
        <end position="528"/>
    </location>
</feature>
<dbReference type="GO" id="GO:0006631">
    <property type="term" value="P:fatty acid metabolic process"/>
    <property type="evidence" value="ECO:0007669"/>
    <property type="project" value="TreeGrafter"/>
</dbReference>
<dbReference type="PROSITE" id="PS00455">
    <property type="entry name" value="AMP_BINDING"/>
    <property type="match status" value="1"/>
</dbReference>
<evidence type="ECO:0008006" key="7">
    <source>
        <dbReference type="Google" id="ProtNLM"/>
    </source>
</evidence>
<dbReference type="SUPFAM" id="SSF56801">
    <property type="entry name" value="Acetyl-CoA synthetase-like"/>
    <property type="match status" value="1"/>
</dbReference>
<evidence type="ECO:0000313" key="6">
    <source>
        <dbReference type="Proteomes" id="UP000218934"/>
    </source>
</evidence>
<keyword evidence="2" id="KW-0436">Ligase</keyword>
<evidence type="ECO:0000259" key="4">
    <source>
        <dbReference type="Pfam" id="PF13193"/>
    </source>
</evidence>
<evidence type="ECO:0000313" key="5">
    <source>
        <dbReference type="EMBL" id="PCE42527.1"/>
    </source>
</evidence>
<feature type="domain" description="AMP-dependent synthetase/ligase" evidence="3">
    <location>
        <begin position="39"/>
        <end position="389"/>
    </location>
</feature>
<proteinExistence type="inferred from homology"/>
<keyword evidence="6" id="KW-1185">Reference proteome</keyword>
<dbReference type="OrthoDB" id="7592275at2"/>
<dbReference type="Pfam" id="PF13193">
    <property type="entry name" value="AMP-binding_C"/>
    <property type="match status" value="1"/>
</dbReference>
<evidence type="ECO:0000256" key="1">
    <source>
        <dbReference type="ARBA" id="ARBA00006432"/>
    </source>
</evidence>
<dbReference type="Proteomes" id="UP000218934">
    <property type="component" value="Unassembled WGS sequence"/>
</dbReference>
<dbReference type="InterPro" id="IPR000873">
    <property type="entry name" value="AMP-dep_synth/lig_dom"/>
</dbReference>
<dbReference type="GO" id="GO:0031956">
    <property type="term" value="F:medium-chain fatty acid-CoA ligase activity"/>
    <property type="evidence" value="ECO:0007669"/>
    <property type="project" value="TreeGrafter"/>
</dbReference>
<dbReference type="KEGG" id="rdi:CMV14_07180"/>
<evidence type="ECO:0000259" key="3">
    <source>
        <dbReference type="Pfam" id="PF00501"/>
    </source>
</evidence>
<dbReference type="PANTHER" id="PTHR43201">
    <property type="entry name" value="ACYL-COA SYNTHETASE"/>
    <property type="match status" value="1"/>
</dbReference>
<dbReference type="InterPro" id="IPR025110">
    <property type="entry name" value="AMP-bd_C"/>
</dbReference>
<sequence length="563" mass="61348">MGEIVERDYELDFGRFGLAAPVSRPSIPFGAQTIADVLEQPLRERPDSEALVDRNSRYSYAELDGAVNAACQALMGFGIRAGDRIAASSFNSADLIIAFLASQRLGAIWIGMNRVLAPREKLYLLLDCEASLLLIDDENLSGLVSSLQDADFKPRIVRMNGTLQDDEWRVAVREAAGAPRADVAIDPHAPALISYTSGTTGRPKGAVHSQHNVAVVAAAWVARGDWDVGLRRGCAQAFTINNIMIRAGVLAFAGGGTLICMDRTDPEGVADWVEKESIEVLFAVPTMLHDLLMDPRVSNRRLPSLVRPLTGGASLPDNVRRAFRERFGSEVQLVYGLTEAPTSVAQTDPTEPFVPGSSGRAFPHLEIGILDEEQKMVALGEAGEVAIRASRTGAWAGVYTPLLGYWRRPEATAQALKNGWLLTGDVGRLDEEGRLYILDRRNDMIIRGGANIYPAEVERTMEEHPHVAAAAVVGLPDDRLGQVVAAVVQPARDEPDLAEIDAWLRTQLAGYKVPKYYYVADAMPRNAMNKIVKPTLRDWIGSGELRLALETSRRKPPTTQVPG</sequence>
<reference evidence="5 6" key="1">
    <citation type="submission" date="2017-09" db="EMBL/GenBank/DDBJ databases">
        <title>The Catabolism of 3,6-Dichlorosalicylic acid is Initiated by the Cytochrome P450 Monooxygenase DsmABC in Rhizorhabdus dicambivorans Ndbn-20.</title>
        <authorList>
            <person name="Na L."/>
        </authorList>
    </citation>
    <scope>NUCLEOTIDE SEQUENCE [LARGE SCALE GENOMIC DNA]</scope>
    <source>
        <strain evidence="5 6">Ndbn-20m</strain>
    </source>
</reference>
<accession>A0A2A4FYL8</accession>
<comment type="similarity">
    <text evidence="1">Belongs to the ATP-dependent AMP-binding enzyme family.</text>
</comment>
<evidence type="ECO:0000256" key="2">
    <source>
        <dbReference type="ARBA" id="ARBA00022598"/>
    </source>
</evidence>